<name>A0A1I2N1L1_9ACTN</name>
<reference evidence="2 3" key="1">
    <citation type="submission" date="2016-10" db="EMBL/GenBank/DDBJ databases">
        <authorList>
            <person name="de Groot N.N."/>
        </authorList>
    </citation>
    <scope>NUCLEOTIDE SEQUENCE [LARGE SCALE GENOMIC DNA]</scope>
    <source>
        <strain evidence="2 3">OK461</strain>
    </source>
</reference>
<accession>A0A1I2N1L1</accession>
<evidence type="ECO:0000313" key="3">
    <source>
        <dbReference type="Proteomes" id="UP000181942"/>
    </source>
</evidence>
<protein>
    <submittedName>
        <fullName evidence="2">Uncharacterized protein</fullName>
    </submittedName>
</protein>
<gene>
    <name evidence="2" type="ORF">SAMN02787118_11418</name>
</gene>
<evidence type="ECO:0000313" key="2">
    <source>
        <dbReference type="EMBL" id="SFF95281.1"/>
    </source>
</evidence>
<organism evidence="2 3">
    <name type="scientific">Streptomyces mirabilis</name>
    <dbReference type="NCBI Taxonomy" id="68239"/>
    <lineage>
        <taxon>Bacteria</taxon>
        <taxon>Bacillati</taxon>
        <taxon>Actinomycetota</taxon>
        <taxon>Actinomycetes</taxon>
        <taxon>Kitasatosporales</taxon>
        <taxon>Streptomycetaceae</taxon>
        <taxon>Streptomyces</taxon>
    </lineage>
</organism>
<dbReference type="EMBL" id="FONR01000014">
    <property type="protein sequence ID" value="SFF95281.1"/>
    <property type="molecule type" value="Genomic_DNA"/>
</dbReference>
<sequence length="80" mass="8427">MSAAPDRSGVALHERRGSVLTIAINRLAQKHAVDHEGAVPLAAVVGRGHTRSCDGRGRTGQAAAPTSVPRRRAYCSRASR</sequence>
<feature type="compositionally biased region" description="Basic residues" evidence="1">
    <location>
        <begin position="69"/>
        <end position="80"/>
    </location>
</feature>
<proteinExistence type="predicted"/>
<evidence type="ECO:0000256" key="1">
    <source>
        <dbReference type="SAM" id="MobiDB-lite"/>
    </source>
</evidence>
<dbReference type="Proteomes" id="UP000181942">
    <property type="component" value="Unassembled WGS sequence"/>
</dbReference>
<dbReference type="AlphaFoldDB" id="A0A1I2N1L1"/>
<feature type="region of interest" description="Disordered" evidence="1">
    <location>
        <begin position="51"/>
        <end position="80"/>
    </location>
</feature>